<organism evidence="3 4">
    <name type="scientific">Saccharopolyspora dendranthemae</name>
    <dbReference type="NCBI Taxonomy" id="1181886"/>
    <lineage>
        <taxon>Bacteria</taxon>
        <taxon>Bacillati</taxon>
        <taxon>Actinomycetota</taxon>
        <taxon>Actinomycetes</taxon>
        <taxon>Pseudonocardiales</taxon>
        <taxon>Pseudonocardiaceae</taxon>
        <taxon>Saccharopolyspora</taxon>
    </lineage>
</organism>
<keyword evidence="2" id="KW-1133">Transmembrane helix</keyword>
<dbReference type="AlphaFoldDB" id="A0A561TX25"/>
<keyword evidence="2" id="KW-0812">Transmembrane</keyword>
<dbReference type="Proteomes" id="UP000316184">
    <property type="component" value="Unassembled WGS sequence"/>
</dbReference>
<dbReference type="EMBL" id="VIWX01000008">
    <property type="protein sequence ID" value="TWF91661.1"/>
    <property type="molecule type" value="Genomic_DNA"/>
</dbReference>
<feature type="transmembrane region" description="Helical" evidence="2">
    <location>
        <begin position="92"/>
        <end position="109"/>
    </location>
</feature>
<keyword evidence="4" id="KW-1185">Reference proteome</keyword>
<comment type="caution">
    <text evidence="3">The sequence shown here is derived from an EMBL/GenBank/DDBJ whole genome shotgun (WGS) entry which is preliminary data.</text>
</comment>
<reference evidence="3 4" key="1">
    <citation type="submission" date="2019-06" db="EMBL/GenBank/DDBJ databases">
        <title>Sequencing the genomes of 1000 actinobacteria strains.</title>
        <authorList>
            <person name="Klenk H.-P."/>
        </authorList>
    </citation>
    <scope>NUCLEOTIDE SEQUENCE [LARGE SCALE GENOMIC DNA]</scope>
    <source>
        <strain evidence="3 4">DSM 46699</strain>
    </source>
</reference>
<evidence type="ECO:0000313" key="4">
    <source>
        <dbReference type="Proteomes" id="UP000316184"/>
    </source>
</evidence>
<feature type="compositionally biased region" description="Pro residues" evidence="1">
    <location>
        <begin position="8"/>
        <end position="23"/>
    </location>
</feature>
<accession>A0A561TX25</accession>
<feature type="compositionally biased region" description="Basic and acidic residues" evidence="1">
    <location>
        <begin position="29"/>
        <end position="50"/>
    </location>
</feature>
<protein>
    <submittedName>
        <fullName evidence="3">Uncharacterized protein</fullName>
    </submittedName>
</protein>
<gene>
    <name evidence="3" type="ORF">FHU35_1884</name>
</gene>
<keyword evidence="2" id="KW-0472">Membrane</keyword>
<name>A0A561TX25_9PSEU</name>
<sequence length="203" mass="23059">MDRTDQLPPKPDPQTGQPRPPSAPLVESMGKEPDERSRETSSKRKPKPPEGRGPTLEWYQPRRGPVLISAVIVAIGIVALAALQNWTMQGLLAWYVWPWPLAFVAIMYFKFRGRVIAGGADWYFDGKHWVDTYDLKQVKVNTGPGRLDLVLKDRSERIVVTTCLVIESNRKLWDLVYNGIAHSAQDHHVETNQAARQYLHLPL</sequence>
<proteinExistence type="predicted"/>
<evidence type="ECO:0000256" key="2">
    <source>
        <dbReference type="SAM" id="Phobius"/>
    </source>
</evidence>
<evidence type="ECO:0000256" key="1">
    <source>
        <dbReference type="SAM" id="MobiDB-lite"/>
    </source>
</evidence>
<feature type="transmembrane region" description="Helical" evidence="2">
    <location>
        <begin position="66"/>
        <end position="86"/>
    </location>
</feature>
<evidence type="ECO:0000313" key="3">
    <source>
        <dbReference type="EMBL" id="TWF91661.1"/>
    </source>
</evidence>
<feature type="region of interest" description="Disordered" evidence="1">
    <location>
        <begin position="1"/>
        <end position="57"/>
    </location>
</feature>